<gene>
    <name evidence="4" type="ORF">PSFLO_04351</name>
</gene>
<dbReference type="AlphaFoldDB" id="A0A5C3F3G3"/>
<dbReference type="InterPro" id="IPR019398">
    <property type="entry name" value="Pre-rRNA_process_TSR2"/>
</dbReference>
<name>A0A5C3F3G3_9BASI</name>
<evidence type="ECO:0000256" key="2">
    <source>
        <dbReference type="ARBA" id="ARBA00022552"/>
    </source>
</evidence>
<dbReference type="Pfam" id="PF10273">
    <property type="entry name" value="WGG"/>
    <property type="match status" value="1"/>
</dbReference>
<feature type="region of interest" description="Disordered" evidence="3">
    <location>
        <begin position="1"/>
        <end position="21"/>
    </location>
</feature>
<feature type="compositionally biased region" description="Low complexity" evidence="3">
    <location>
        <begin position="183"/>
        <end position="192"/>
    </location>
</feature>
<feature type="compositionally biased region" description="Basic and acidic residues" evidence="3">
    <location>
        <begin position="159"/>
        <end position="169"/>
    </location>
</feature>
<dbReference type="OrthoDB" id="263560at2759"/>
<dbReference type="PANTHER" id="PTHR21250">
    <property type="entry name" value="PRE-RRNA-PROCESSING PROTEIN TSR2 HOMOLOG"/>
    <property type="match status" value="1"/>
</dbReference>
<feature type="compositionally biased region" description="Low complexity" evidence="3">
    <location>
        <begin position="1"/>
        <end position="20"/>
    </location>
</feature>
<proteinExistence type="inferred from homology"/>
<protein>
    <submittedName>
        <fullName evidence="4">Related to TSR2 - protein with a potential role in pre-rRNA processing</fullName>
    </submittedName>
</protein>
<feature type="region of interest" description="Disordered" evidence="3">
    <location>
        <begin position="148"/>
        <end position="235"/>
    </location>
</feature>
<feature type="compositionally biased region" description="Basic and acidic residues" evidence="3">
    <location>
        <begin position="199"/>
        <end position="220"/>
    </location>
</feature>
<dbReference type="EMBL" id="OOIP01000011">
    <property type="protein sequence ID" value="SPO38872.1"/>
    <property type="molecule type" value="Genomic_DNA"/>
</dbReference>
<dbReference type="Proteomes" id="UP000323386">
    <property type="component" value="Unassembled WGS sequence"/>
</dbReference>
<organism evidence="4 5">
    <name type="scientific">Pseudozyma flocculosa</name>
    <dbReference type="NCBI Taxonomy" id="84751"/>
    <lineage>
        <taxon>Eukaryota</taxon>
        <taxon>Fungi</taxon>
        <taxon>Dikarya</taxon>
        <taxon>Basidiomycota</taxon>
        <taxon>Ustilaginomycotina</taxon>
        <taxon>Ustilaginomycetes</taxon>
        <taxon>Ustilaginales</taxon>
        <taxon>Ustilaginaceae</taxon>
        <taxon>Pseudozyma</taxon>
    </lineage>
</organism>
<keyword evidence="5" id="KW-1185">Reference proteome</keyword>
<feature type="compositionally biased region" description="Acidic residues" evidence="3">
    <location>
        <begin position="170"/>
        <end position="180"/>
    </location>
</feature>
<sequence length="235" mass="25644">MASAAASSSAVPPAGSAAEPAPTPQQLLFARAVILTFELWPAMRLAVSEEWGGPDSLDKRDYLISYLCDEHGDAGAANQPDIDDLAETLESYIADEFECRLDDGSPDWVAGRIVGLHKAIFTDNPDEANKGQEAVAQLETAFQELKGKKTNASAGQDQSEVHDHHGHGDSDDDDEMDEDDQQRVQAAQRMVQSHGGVMEADRLGAEAGNEQRARRERQEPIIDEDGFETVTRKRK</sequence>
<evidence type="ECO:0000256" key="3">
    <source>
        <dbReference type="SAM" id="MobiDB-lite"/>
    </source>
</evidence>
<keyword evidence="2" id="KW-0698">rRNA processing</keyword>
<comment type="similarity">
    <text evidence="1">Belongs to the TSR2 family.</text>
</comment>
<reference evidence="4 5" key="1">
    <citation type="submission" date="2018-03" db="EMBL/GenBank/DDBJ databases">
        <authorList>
            <person name="Guldener U."/>
        </authorList>
    </citation>
    <scope>NUCLEOTIDE SEQUENCE [LARGE SCALE GENOMIC DNA]</scope>
    <source>
        <strain evidence="4 5">DAOM196992</strain>
    </source>
</reference>
<evidence type="ECO:0000313" key="4">
    <source>
        <dbReference type="EMBL" id="SPO38872.1"/>
    </source>
</evidence>
<accession>A0A5C3F3G3</accession>
<evidence type="ECO:0000256" key="1">
    <source>
        <dbReference type="ARBA" id="ARBA00006524"/>
    </source>
</evidence>
<dbReference type="GO" id="GO:0006364">
    <property type="term" value="P:rRNA processing"/>
    <property type="evidence" value="ECO:0007669"/>
    <property type="project" value="UniProtKB-KW"/>
</dbReference>
<evidence type="ECO:0000313" key="5">
    <source>
        <dbReference type="Proteomes" id="UP000323386"/>
    </source>
</evidence>